<evidence type="ECO:0000256" key="2">
    <source>
        <dbReference type="ARBA" id="ARBA00022777"/>
    </source>
</evidence>
<protein>
    <submittedName>
        <fullName evidence="6">Signal transduction histidine kinase</fullName>
    </submittedName>
</protein>
<keyword evidence="1" id="KW-0808">Transferase</keyword>
<dbReference type="InterPro" id="IPR003594">
    <property type="entry name" value="HATPase_dom"/>
</dbReference>
<keyword evidence="4" id="KW-0472">Membrane</keyword>
<proteinExistence type="predicted"/>
<dbReference type="Pfam" id="PF07494">
    <property type="entry name" value="Reg_prop"/>
    <property type="match status" value="1"/>
</dbReference>
<accession>A0A1G7AVW7</accession>
<keyword evidence="4" id="KW-1133">Transmembrane helix</keyword>
<dbReference type="STRING" id="1285928.SAMN04487894_12540"/>
<feature type="domain" description="Histidine kinase" evidence="5">
    <location>
        <begin position="784"/>
        <end position="976"/>
    </location>
</feature>
<dbReference type="InterPro" id="IPR011110">
    <property type="entry name" value="Reg_prop"/>
</dbReference>
<dbReference type="SMART" id="SM00387">
    <property type="entry name" value="HATPase_c"/>
    <property type="match status" value="1"/>
</dbReference>
<dbReference type="SUPFAM" id="SSF63829">
    <property type="entry name" value="Calcium-dependent phosphotriesterase"/>
    <property type="match status" value="1"/>
</dbReference>
<dbReference type="GO" id="GO:0016020">
    <property type="term" value="C:membrane"/>
    <property type="evidence" value="ECO:0007669"/>
    <property type="project" value="InterPro"/>
</dbReference>
<dbReference type="SUPFAM" id="SSF63825">
    <property type="entry name" value="YWTD domain"/>
    <property type="match status" value="1"/>
</dbReference>
<dbReference type="PROSITE" id="PS50109">
    <property type="entry name" value="HIS_KIN"/>
    <property type="match status" value="1"/>
</dbReference>
<feature type="transmembrane region" description="Helical" evidence="4">
    <location>
        <begin position="737"/>
        <end position="756"/>
    </location>
</feature>
<gene>
    <name evidence="6" type="ORF">SAMN04487894_12540</name>
</gene>
<dbReference type="RefSeq" id="WP_143019916.1">
    <property type="nucleotide sequence ID" value="NZ_FMZO01000025.1"/>
</dbReference>
<evidence type="ECO:0000313" key="7">
    <source>
        <dbReference type="Proteomes" id="UP000198757"/>
    </source>
</evidence>
<dbReference type="CDD" id="cd16917">
    <property type="entry name" value="HATPase_UhpB-NarQ-NarX-like"/>
    <property type="match status" value="1"/>
</dbReference>
<dbReference type="AlphaFoldDB" id="A0A1G7AVW7"/>
<dbReference type="Gene3D" id="2.130.10.10">
    <property type="entry name" value="YVTN repeat-like/Quinoprotein amine dehydrogenase"/>
    <property type="match status" value="3"/>
</dbReference>
<keyword evidence="7" id="KW-1185">Reference proteome</keyword>
<dbReference type="EMBL" id="FMZO01000025">
    <property type="protein sequence ID" value="SDE18921.1"/>
    <property type="molecule type" value="Genomic_DNA"/>
</dbReference>
<dbReference type="InterPro" id="IPR005467">
    <property type="entry name" value="His_kinase_dom"/>
</dbReference>
<sequence length="982" mass="110598">MKRGKVYNICSGTVFLSLLIFLVVLPAASQNLRMVKMFTVNEGLASNLVYSCMEDSRGFLWVGTDNGVCRFDGKYFKRYAQPEGVPDNDVLEVIRENDGTIWINTFKQGPCYYDEAADRFVNPLKDAGIPKDIIKLVLWGKRLDEGGVVFFNTAGELVFKNRKLVPSAAKVANRFYEGSEPYWLYTGKTERSAKEEVYVYLKSRNRVDSLSLFVNKEKKSVYEISGVLKNKLYLLQNTGKIYIVQKKEGRDPFRVVTQQIDENPILIRKNGNDVNISTVKGSIYVFDFVTDTLRYRISGSFFANSTFRDSEGNVWVATVDKGLILFRKSSFNMFRPFGDPPTRNNFRSVFVDQNGTLFGGNNYGEIVERTPGNRLRFHNISETGSGGRVLGMLVSQNKFFVMSEGGGIIDFKRRILLENSEPLRQLKRGMVYNDSVLIVTGVDPRGGLYKVNTITERARRLKIPWLRITTLVAQGRYIYLGTTEGLFRYDYETGALSETGSSTPLKGSRILSTAVSPDGLLWVSTINNGVFVLKNNTVVYQVSDPGFLNFSVMKLQETDRPGALWATTRRGAAYISYSIRGGKFSYTITNLNHEEGVSNNVISDIFYRKDSIYLAAESGIAVIPSNMTVPRFDIKTYLTDIKVNQKPLRVDSSYDLPSGDRALTLTFSGANISGYFDHFIYSLNEDSSTSEIVGNTLNLQLEPGRHVLKVRAVNVNGLVSRHVLVLRFNLRGPFYRSAWFVFIVASLATGLSFLGLNRLKTIRQKRKQAQRNRIETERNRITEDLHDDIGSTLSSLKVYSDVASSLMERDVSKTKYLLEQISVNSSKILEDIGDIIWSMRTDKQNMLTVDSRIKNFVSEMLGSREIDYHIQIAPGINDMVQHMTARKNVVLIVKEAVNNIVKYSQASHVSIHIYKKEEMLRIEIVDNGIGFYEDAKPTGNGLRNMKKRTEELGGVFQIAGFPGKGTKINAAIPVTNISDKGV</sequence>
<evidence type="ECO:0000259" key="5">
    <source>
        <dbReference type="PROSITE" id="PS50109"/>
    </source>
</evidence>
<dbReference type="GO" id="GO:0046983">
    <property type="term" value="F:protein dimerization activity"/>
    <property type="evidence" value="ECO:0007669"/>
    <property type="project" value="InterPro"/>
</dbReference>
<dbReference type="InterPro" id="IPR015943">
    <property type="entry name" value="WD40/YVTN_repeat-like_dom_sf"/>
</dbReference>
<dbReference type="SUPFAM" id="SSF55874">
    <property type="entry name" value="ATPase domain of HSP90 chaperone/DNA topoisomerase II/histidine kinase"/>
    <property type="match status" value="1"/>
</dbReference>
<dbReference type="Gene3D" id="1.20.5.1930">
    <property type="match status" value="1"/>
</dbReference>
<dbReference type="Pfam" id="PF07730">
    <property type="entry name" value="HisKA_3"/>
    <property type="match status" value="1"/>
</dbReference>
<name>A0A1G7AVW7_NIADE</name>
<dbReference type="OrthoDB" id="9778366at2"/>
<dbReference type="Pfam" id="PF02518">
    <property type="entry name" value="HATPase_c"/>
    <property type="match status" value="1"/>
</dbReference>
<evidence type="ECO:0000313" key="6">
    <source>
        <dbReference type="EMBL" id="SDE18921.1"/>
    </source>
</evidence>
<reference evidence="7" key="1">
    <citation type="submission" date="2016-10" db="EMBL/GenBank/DDBJ databases">
        <authorList>
            <person name="Varghese N."/>
            <person name="Submissions S."/>
        </authorList>
    </citation>
    <scope>NUCLEOTIDE SEQUENCE [LARGE SCALE GENOMIC DNA]</scope>
    <source>
        <strain evidence="7">DSM 25811 / CCM 8410 / LMG 26954 / E90</strain>
    </source>
</reference>
<keyword evidence="3" id="KW-0902">Two-component regulatory system</keyword>
<evidence type="ECO:0000256" key="3">
    <source>
        <dbReference type="ARBA" id="ARBA00023012"/>
    </source>
</evidence>
<dbReference type="InterPro" id="IPR036890">
    <property type="entry name" value="HATPase_C_sf"/>
</dbReference>
<dbReference type="Proteomes" id="UP000198757">
    <property type="component" value="Unassembled WGS sequence"/>
</dbReference>
<organism evidence="6 7">
    <name type="scientific">Niabella drilacis (strain DSM 25811 / CCM 8410 / CCUG 62505 / LMG 26954 / E90)</name>
    <dbReference type="NCBI Taxonomy" id="1285928"/>
    <lineage>
        <taxon>Bacteria</taxon>
        <taxon>Pseudomonadati</taxon>
        <taxon>Bacteroidota</taxon>
        <taxon>Chitinophagia</taxon>
        <taxon>Chitinophagales</taxon>
        <taxon>Chitinophagaceae</taxon>
        <taxon>Niabella</taxon>
    </lineage>
</organism>
<dbReference type="PANTHER" id="PTHR24421">
    <property type="entry name" value="NITRATE/NITRITE SENSOR PROTEIN NARX-RELATED"/>
    <property type="match status" value="1"/>
</dbReference>
<dbReference type="InterPro" id="IPR050482">
    <property type="entry name" value="Sensor_HK_TwoCompSys"/>
</dbReference>
<keyword evidence="2 6" id="KW-0418">Kinase</keyword>
<dbReference type="Gene3D" id="3.30.565.10">
    <property type="entry name" value="Histidine kinase-like ATPase, C-terminal domain"/>
    <property type="match status" value="1"/>
</dbReference>
<dbReference type="InterPro" id="IPR011712">
    <property type="entry name" value="Sig_transdc_His_kin_sub3_dim/P"/>
</dbReference>
<evidence type="ECO:0000256" key="4">
    <source>
        <dbReference type="SAM" id="Phobius"/>
    </source>
</evidence>
<keyword evidence="4" id="KW-0812">Transmembrane</keyword>
<dbReference type="GO" id="GO:0000155">
    <property type="term" value="F:phosphorelay sensor kinase activity"/>
    <property type="evidence" value="ECO:0007669"/>
    <property type="project" value="InterPro"/>
</dbReference>
<evidence type="ECO:0000256" key="1">
    <source>
        <dbReference type="ARBA" id="ARBA00022679"/>
    </source>
</evidence>